<accession>L8K0R8</accession>
<dbReference type="PROSITE" id="PS51257">
    <property type="entry name" value="PROKAR_LIPOPROTEIN"/>
    <property type="match status" value="1"/>
</dbReference>
<dbReference type="RefSeq" id="WP_009578107.1">
    <property type="nucleotide sequence ID" value="NZ_AMZN01000006.1"/>
</dbReference>
<evidence type="ECO:0000313" key="2">
    <source>
        <dbReference type="Proteomes" id="UP000011135"/>
    </source>
</evidence>
<name>L8K0R8_9BACT</name>
<dbReference type="AlphaFoldDB" id="L8K0R8"/>
<sequence length="116" mass="13272">MKNYLILICLLALLACDDNSDPIDDRQVTSASIKGSWNLEEYIDVDGAKHHTTYSIFVWYEQGFEFDGKNSFHPRYDPEQRFGADEWETDYLVGPGTYVVSGGVLTLSYNDRIYEG</sequence>
<evidence type="ECO:0008006" key="3">
    <source>
        <dbReference type="Google" id="ProtNLM"/>
    </source>
</evidence>
<evidence type="ECO:0000313" key="1">
    <source>
        <dbReference type="EMBL" id="ELR73519.1"/>
    </source>
</evidence>
<protein>
    <recommendedName>
        <fullName evidence="3">Lipocalin-like domain-containing protein</fullName>
    </recommendedName>
</protein>
<dbReference type="EMBL" id="AMZN01000006">
    <property type="protein sequence ID" value="ELR73519.1"/>
    <property type="molecule type" value="Genomic_DNA"/>
</dbReference>
<gene>
    <name evidence="1" type="ORF">C900_04371</name>
</gene>
<keyword evidence="2" id="KW-1185">Reference proteome</keyword>
<dbReference type="Proteomes" id="UP000011135">
    <property type="component" value="Unassembled WGS sequence"/>
</dbReference>
<reference evidence="1 2" key="1">
    <citation type="submission" date="2012-12" db="EMBL/GenBank/DDBJ databases">
        <title>Genome assembly of Fulvivirga imtechensis AK7.</title>
        <authorList>
            <person name="Nupur N."/>
            <person name="Khatri I."/>
            <person name="Kumar R."/>
            <person name="Subramanian S."/>
            <person name="Pinnaka A."/>
        </authorList>
    </citation>
    <scope>NUCLEOTIDE SEQUENCE [LARGE SCALE GENOMIC DNA]</scope>
    <source>
        <strain evidence="1 2">AK7</strain>
    </source>
</reference>
<proteinExistence type="predicted"/>
<comment type="caution">
    <text evidence="1">The sequence shown here is derived from an EMBL/GenBank/DDBJ whole genome shotgun (WGS) entry which is preliminary data.</text>
</comment>
<organism evidence="1 2">
    <name type="scientific">Fulvivirga imtechensis AK7</name>
    <dbReference type="NCBI Taxonomy" id="1237149"/>
    <lineage>
        <taxon>Bacteria</taxon>
        <taxon>Pseudomonadati</taxon>
        <taxon>Bacteroidota</taxon>
        <taxon>Cytophagia</taxon>
        <taxon>Cytophagales</taxon>
        <taxon>Fulvivirgaceae</taxon>
        <taxon>Fulvivirga</taxon>
    </lineage>
</organism>